<sequence length="324" mass="35892">MTAVEPYEHYRERTDAPPGTVWGAFGDRDDLGMLNFLTSQQTREAAALVRTGEVISLDYPVNTFVPSISGTRPAARHTIFSNNPNHRDDWLDSFYLQSSSQIDGLRHIRHPEAGFYDGVADDEIAEGTPRLGLHHASERGIAGRGVLLDMTKYYADRGLEMPRTEAFTPQILEAAAAHQELAFRSGDILLLHTGWAENYLSRTPEERQRGSAGLHQSRAMLEWLWDSQFSLVAADNPGLEAFPVDPDSGFFSPGEQLPERGPSHNGMMHRFVIPLLGLMLGELWRLEPLARACAADGRYEFFLTAKPLNLVGAVGSPPNALAIR</sequence>
<dbReference type="RefSeq" id="WP_344715596.1">
    <property type="nucleotide sequence ID" value="NZ_BAAAWH010000001.1"/>
</dbReference>
<dbReference type="EMBL" id="JBHMBE010000007">
    <property type="protein sequence ID" value="MFB9647170.1"/>
    <property type="molecule type" value="Genomic_DNA"/>
</dbReference>
<gene>
    <name evidence="1" type="ORF">ACFFPJ_15340</name>
</gene>
<dbReference type="PANTHER" id="PTHR34861:SF11">
    <property type="entry name" value="CYCLASE"/>
    <property type="match status" value="1"/>
</dbReference>
<dbReference type="InterPro" id="IPR037175">
    <property type="entry name" value="KFase_sf"/>
</dbReference>
<comment type="caution">
    <text evidence="1">The sequence shown here is derived from an EMBL/GenBank/DDBJ whole genome shotgun (WGS) entry which is preliminary data.</text>
</comment>
<proteinExistence type="predicted"/>
<reference evidence="1 2" key="1">
    <citation type="submission" date="2024-09" db="EMBL/GenBank/DDBJ databases">
        <authorList>
            <person name="Sun Q."/>
            <person name="Mori K."/>
        </authorList>
    </citation>
    <scope>NUCLEOTIDE SEQUENCE [LARGE SCALE GENOMIC DNA]</scope>
    <source>
        <strain evidence="1 2">JCM 1342</strain>
    </source>
</reference>
<evidence type="ECO:0000313" key="2">
    <source>
        <dbReference type="Proteomes" id="UP001589611"/>
    </source>
</evidence>
<dbReference type="SUPFAM" id="SSF102198">
    <property type="entry name" value="Putative cyclase"/>
    <property type="match status" value="1"/>
</dbReference>
<dbReference type="InterPro" id="IPR007325">
    <property type="entry name" value="KFase/CYL"/>
</dbReference>
<name>A0ABV5T3N5_9MICO</name>
<dbReference type="Proteomes" id="UP001589611">
    <property type="component" value="Unassembled WGS sequence"/>
</dbReference>
<organism evidence="1 2">
    <name type="scientific">Microbacterium terregens</name>
    <dbReference type="NCBI Taxonomy" id="69363"/>
    <lineage>
        <taxon>Bacteria</taxon>
        <taxon>Bacillati</taxon>
        <taxon>Actinomycetota</taxon>
        <taxon>Actinomycetes</taxon>
        <taxon>Micrococcales</taxon>
        <taxon>Microbacteriaceae</taxon>
        <taxon>Microbacterium</taxon>
    </lineage>
</organism>
<dbReference type="Gene3D" id="3.50.30.50">
    <property type="entry name" value="Putative cyclase"/>
    <property type="match status" value="1"/>
</dbReference>
<keyword evidence="2" id="KW-1185">Reference proteome</keyword>
<protein>
    <submittedName>
        <fullName evidence="1">Cyclase family protein</fullName>
    </submittedName>
</protein>
<evidence type="ECO:0000313" key="1">
    <source>
        <dbReference type="EMBL" id="MFB9647170.1"/>
    </source>
</evidence>
<accession>A0ABV5T3N5</accession>
<dbReference type="Pfam" id="PF04199">
    <property type="entry name" value="Cyclase"/>
    <property type="match status" value="1"/>
</dbReference>
<dbReference type="PANTHER" id="PTHR34861">
    <property type="match status" value="1"/>
</dbReference>